<dbReference type="InterPro" id="IPR052915">
    <property type="entry name" value="RtcB-like"/>
</dbReference>
<comment type="caution">
    <text evidence="11">The sequence shown here is derived from an EMBL/GenBank/DDBJ whole genome shotgun (WGS) entry which is preliminary data.</text>
</comment>
<accession>A0ABS4EJI2</accession>
<keyword evidence="6" id="KW-0692">RNA repair</keyword>
<feature type="region of interest" description="Disordered" evidence="10">
    <location>
        <begin position="1"/>
        <end position="25"/>
    </location>
</feature>
<dbReference type="RefSeq" id="WP_209850119.1">
    <property type="nucleotide sequence ID" value="NZ_JAGGJV010000002.1"/>
</dbReference>
<evidence type="ECO:0000256" key="8">
    <source>
        <dbReference type="ARBA" id="ARBA00023211"/>
    </source>
</evidence>
<dbReference type="Gene3D" id="3.90.1860.10">
    <property type="entry name" value="tRNA-splicing ligase RtcB"/>
    <property type="match status" value="1"/>
</dbReference>
<sequence>MSHPSTGKFAPQAADQPPLRTNTLPFGQFIEPETDDEIINVHAVIQHMDVLLRVPTISKAAVMPDACPSGSTPGTIPVGGVVATKDAIHPGFHSADICCSMAVTFFKRNDAVADMLDASVASTHFGPGKRSVSEVGKNKELAQLIDKFEKNFFLKGLEAHAEQHFMTQGDGNHFLYIGETESDHRRALVTHHGSRGLGAQVYKRGLAAAQKHTAIHAPKVPMHNSWIDANSDVGAQYWEALQLVREWTKLNHFAIHRKIALRLGNAITDQFWNEHNFVFLRDGLFYHGKGATPSFSGFSPDDTGLTLIPLNMAQPILIASHADRADALGFAPHGAGRNLSRTAHLRRLMEEFKADARGLSPNNIAEIVARETKGLDIRFFTGKPDISELPSAYKNAEQVASQIEKHKLAHISERIMPLGSIMAGDMNWNRAGR</sequence>
<dbReference type="GO" id="GO:0016874">
    <property type="term" value="F:ligase activity"/>
    <property type="evidence" value="ECO:0007669"/>
    <property type="project" value="UniProtKB-KW"/>
</dbReference>
<keyword evidence="12" id="KW-1185">Reference proteome</keyword>
<dbReference type="PANTHER" id="PTHR43749">
    <property type="entry name" value="RNA-SPLICING LIGASE RTCB"/>
    <property type="match status" value="1"/>
</dbReference>
<dbReference type="SUPFAM" id="SSF103365">
    <property type="entry name" value="Hypothetical protein PH1602"/>
    <property type="match status" value="1"/>
</dbReference>
<evidence type="ECO:0000256" key="1">
    <source>
        <dbReference type="ARBA" id="ARBA00001936"/>
    </source>
</evidence>
<evidence type="ECO:0000313" key="12">
    <source>
        <dbReference type="Proteomes" id="UP000823786"/>
    </source>
</evidence>
<keyword evidence="8" id="KW-0464">Manganese</keyword>
<dbReference type="EC" id="6.5.1.8" evidence="2"/>
<comment type="catalytic activity">
    <reaction evidence="9">
        <text>a 3'-end 3'-phospho-ribonucleotide-RNA + a 5'-end dephospho-ribonucleoside-RNA + GTP = a ribonucleotidyl-ribonucleotide-RNA + GMP + diphosphate</text>
        <dbReference type="Rhea" id="RHEA:68076"/>
        <dbReference type="Rhea" id="RHEA-COMP:10463"/>
        <dbReference type="Rhea" id="RHEA-COMP:13936"/>
        <dbReference type="Rhea" id="RHEA-COMP:17355"/>
        <dbReference type="ChEBI" id="CHEBI:33019"/>
        <dbReference type="ChEBI" id="CHEBI:37565"/>
        <dbReference type="ChEBI" id="CHEBI:58115"/>
        <dbReference type="ChEBI" id="CHEBI:83062"/>
        <dbReference type="ChEBI" id="CHEBI:138284"/>
        <dbReference type="ChEBI" id="CHEBI:173118"/>
        <dbReference type="EC" id="6.5.1.8"/>
    </reaction>
</comment>
<keyword evidence="4" id="KW-0479">Metal-binding</keyword>
<dbReference type="EMBL" id="JAGGJV010000002">
    <property type="protein sequence ID" value="MBP1858102.1"/>
    <property type="molecule type" value="Genomic_DNA"/>
</dbReference>
<dbReference type="Pfam" id="PF01139">
    <property type="entry name" value="RtcB"/>
    <property type="match status" value="1"/>
</dbReference>
<evidence type="ECO:0000256" key="6">
    <source>
        <dbReference type="ARBA" id="ARBA00022800"/>
    </source>
</evidence>
<dbReference type="PANTHER" id="PTHR43749:SF2">
    <property type="entry name" value="RNA-SPLICING LIGASE RTCB"/>
    <property type="match status" value="1"/>
</dbReference>
<proteinExistence type="predicted"/>
<evidence type="ECO:0000256" key="5">
    <source>
        <dbReference type="ARBA" id="ARBA00022741"/>
    </source>
</evidence>
<evidence type="ECO:0000256" key="4">
    <source>
        <dbReference type="ARBA" id="ARBA00022723"/>
    </source>
</evidence>
<keyword evidence="3 11" id="KW-0436">Ligase</keyword>
<name>A0ABS4EJI2_9HYPH</name>
<comment type="cofactor">
    <cofactor evidence="1">
        <name>Mn(2+)</name>
        <dbReference type="ChEBI" id="CHEBI:29035"/>
    </cofactor>
</comment>
<keyword evidence="7" id="KW-0342">GTP-binding</keyword>
<evidence type="ECO:0000256" key="9">
    <source>
        <dbReference type="ARBA" id="ARBA00047746"/>
    </source>
</evidence>
<dbReference type="InterPro" id="IPR036025">
    <property type="entry name" value="RtcB-like_sf"/>
</dbReference>
<gene>
    <name evidence="11" type="ORF">J2Z75_001598</name>
</gene>
<evidence type="ECO:0000256" key="3">
    <source>
        <dbReference type="ARBA" id="ARBA00022598"/>
    </source>
</evidence>
<evidence type="ECO:0000256" key="7">
    <source>
        <dbReference type="ARBA" id="ARBA00023134"/>
    </source>
</evidence>
<keyword evidence="5" id="KW-0547">Nucleotide-binding</keyword>
<evidence type="ECO:0000256" key="10">
    <source>
        <dbReference type="SAM" id="MobiDB-lite"/>
    </source>
</evidence>
<reference evidence="11 12" key="1">
    <citation type="submission" date="2021-03" db="EMBL/GenBank/DDBJ databases">
        <title>Genomic Encyclopedia of Type Strains, Phase IV (KMG-IV): sequencing the most valuable type-strain genomes for metagenomic binning, comparative biology and taxonomic classification.</title>
        <authorList>
            <person name="Goeker M."/>
        </authorList>
    </citation>
    <scope>NUCLEOTIDE SEQUENCE [LARGE SCALE GENOMIC DNA]</scope>
    <source>
        <strain evidence="11 12">DSM 26427</strain>
    </source>
</reference>
<dbReference type="InterPro" id="IPR001233">
    <property type="entry name" value="RtcB"/>
</dbReference>
<organism evidence="11 12">
    <name type="scientific">Rhizobium herbae</name>
    <dbReference type="NCBI Taxonomy" id="508661"/>
    <lineage>
        <taxon>Bacteria</taxon>
        <taxon>Pseudomonadati</taxon>
        <taxon>Pseudomonadota</taxon>
        <taxon>Alphaproteobacteria</taxon>
        <taxon>Hyphomicrobiales</taxon>
        <taxon>Rhizobiaceae</taxon>
        <taxon>Rhizobium/Agrobacterium group</taxon>
        <taxon>Rhizobium</taxon>
    </lineage>
</organism>
<protein>
    <recommendedName>
        <fullName evidence="2">3'-phosphate/5'-hydroxy nucleic acid ligase</fullName>
        <ecNumber evidence="2">6.5.1.8</ecNumber>
    </recommendedName>
</protein>
<evidence type="ECO:0000313" key="11">
    <source>
        <dbReference type="EMBL" id="MBP1858102.1"/>
    </source>
</evidence>
<dbReference type="Proteomes" id="UP000823786">
    <property type="component" value="Unassembled WGS sequence"/>
</dbReference>
<evidence type="ECO:0000256" key="2">
    <source>
        <dbReference type="ARBA" id="ARBA00012726"/>
    </source>
</evidence>